<organism evidence="1 2">
    <name type="scientific">Thelephora ganbajun</name>
    <name type="common">Ganba fungus</name>
    <dbReference type="NCBI Taxonomy" id="370292"/>
    <lineage>
        <taxon>Eukaryota</taxon>
        <taxon>Fungi</taxon>
        <taxon>Dikarya</taxon>
        <taxon>Basidiomycota</taxon>
        <taxon>Agaricomycotina</taxon>
        <taxon>Agaricomycetes</taxon>
        <taxon>Thelephorales</taxon>
        <taxon>Thelephoraceae</taxon>
        <taxon>Thelephora</taxon>
    </lineage>
</organism>
<sequence length="335" mass="37292">MSMYDTGLLDYISFRQSTHLNYHRSTIDLQDYGKLIPQAMKFVQQDLPTAALSIGNDPKLLLELGIRQWTGYGAPQDKPGALARWTVLASLREDVPLSLKARAYSSLARGWFDQAHENAPETLNISYLYDAGNSANEAVALGLISPAVLAVATRIESVGFRRPEDNKFPEHSTERFERLTDLWEALDARDAEMAEENLKREVKVSKDPLSYFCAAEDCGIVATKKSTLWRCGGGCPPAFKPSYCSKYCQKADRKHHRPFCRPDATESSVRPTDSTSATTVERGPSPPEDTSPERFQPGPERTIDVNLGGRTVQISSSTIGPQMLREMREGLEGRF</sequence>
<reference evidence="1" key="2">
    <citation type="journal article" date="2020" name="Nat. Commun.">
        <title>Large-scale genome sequencing of mycorrhizal fungi provides insights into the early evolution of symbiotic traits.</title>
        <authorList>
            <person name="Miyauchi S."/>
            <person name="Kiss E."/>
            <person name="Kuo A."/>
            <person name="Drula E."/>
            <person name="Kohler A."/>
            <person name="Sanchez-Garcia M."/>
            <person name="Morin E."/>
            <person name="Andreopoulos B."/>
            <person name="Barry K.W."/>
            <person name="Bonito G."/>
            <person name="Buee M."/>
            <person name="Carver A."/>
            <person name="Chen C."/>
            <person name="Cichocki N."/>
            <person name="Clum A."/>
            <person name="Culley D."/>
            <person name="Crous P.W."/>
            <person name="Fauchery L."/>
            <person name="Girlanda M."/>
            <person name="Hayes R.D."/>
            <person name="Keri Z."/>
            <person name="LaButti K."/>
            <person name="Lipzen A."/>
            <person name="Lombard V."/>
            <person name="Magnuson J."/>
            <person name="Maillard F."/>
            <person name="Murat C."/>
            <person name="Nolan M."/>
            <person name="Ohm R.A."/>
            <person name="Pangilinan J."/>
            <person name="Pereira M.F."/>
            <person name="Perotto S."/>
            <person name="Peter M."/>
            <person name="Pfister S."/>
            <person name="Riley R."/>
            <person name="Sitrit Y."/>
            <person name="Stielow J.B."/>
            <person name="Szollosi G."/>
            <person name="Zifcakova L."/>
            <person name="Stursova M."/>
            <person name="Spatafora J.W."/>
            <person name="Tedersoo L."/>
            <person name="Vaario L.M."/>
            <person name="Yamada A."/>
            <person name="Yan M."/>
            <person name="Wang P."/>
            <person name="Xu J."/>
            <person name="Bruns T."/>
            <person name="Baldrian P."/>
            <person name="Vilgalys R."/>
            <person name="Dunand C."/>
            <person name="Henrissat B."/>
            <person name="Grigoriev I.V."/>
            <person name="Hibbett D."/>
            <person name="Nagy L.G."/>
            <person name="Martin F.M."/>
        </authorList>
    </citation>
    <scope>NUCLEOTIDE SEQUENCE</scope>
    <source>
        <strain evidence="1">P2</strain>
    </source>
</reference>
<reference evidence="1" key="1">
    <citation type="submission" date="2019-10" db="EMBL/GenBank/DDBJ databases">
        <authorList>
            <consortium name="DOE Joint Genome Institute"/>
            <person name="Kuo A."/>
            <person name="Miyauchi S."/>
            <person name="Kiss E."/>
            <person name="Drula E."/>
            <person name="Kohler A."/>
            <person name="Sanchez-Garcia M."/>
            <person name="Andreopoulos B."/>
            <person name="Barry K.W."/>
            <person name="Bonito G."/>
            <person name="Buee M."/>
            <person name="Carver A."/>
            <person name="Chen C."/>
            <person name="Cichocki N."/>
            <person name="Clum A."/>
            <person name="Culley D."/>
            <person name="Crous P.W."/>
            <person name="Fauchery L."/>
            <person name="Girlanda M."/>
            <person name="Hayes R."/>
            <person name="Keri Z."/>
            <person name="Labutti K."/>
            <person name="Lipzen A."/>
            <person name="Lombard V."/>
            <person name="Magnuson J."/>
            <person name="Maillard F."/>
            <person name="Morin E."/>
            <person name="Murat C."/>
            <person name="Nolan M."/>
            <person name="Ohm R."/>
            <person name="Pangilinan J."/>
            <person name="Pereira M."/>
            <person name="Perotto S."/>
            <person name="Peter M."/>
            <person name="Riley R."/>
            <person name="Sitrit Y."/>
            <person name="Stielow B."/>
            <person name="Szollosi G."/>
            <person name="Zifcakova L."/>
            <person name="Stursova M."/>
            <person name="Spatafora J.W."/>
            <person name="Tedersoo L."/>
            <person name="Vaario L.-M."/>
            <person name="Yamada A."/>
            <person name="Yan M."/>
            <person name="Wang P."/>
            <person name="Xu J."/>
            <person name="Bruns T."/>
            <person name="Baldrian P."/>
            <person name="Vilgalys R."/>
            <person name="Henrissat B."/>
            <person name="Grigoriev I.V."/>
            <person name="Hibbett D."/>
            <person name="Nagy L.G."/>
            <person name="Martin F.M."/>
        </authorList>
    </citation>
    <scope>NUCLEOTIDE SEQUENCE</scope>
    <source>
        <strain evidence="1">P2</strain>
    </source>
</reference>
<protein>
    <submittedName>
        <fullName evidence="1">Uncharacterized protein</fullName>
    </submittedName>
</protein>
<dbReference type="Proteomes" id="UP000886501">
    <property type="component" value="Unassembled WGS sequence"/>
</dbReference>
<accession>A0ACB6ZPT2</accession>
<dbReference type="EMBL" id="MU117973">
    <property type="protein sequence ID" value="KAF9651681.1"/>
    <property type="molecule type" value="Genomic_DNA"/>
</dbReference>
<keyword evidence="2" id="KW-1185">Reference proteome</keyword>
<evidence type="ECO:0000313" key="2">
    <source>
        <dbReference type="Proteomes" id="UP000886501"/>
    </source>
</evidence>
<name>A0ACB6ZPT2_THEGA</name>
<proteinExistence type="predicted"/>
<evidence type="ECO:0000313" key="1">
    <source>
        <dbReference type="EMBL" id="KAF9651681.1"/>
    </source>
</evidence>
<gene>
    <name evidence="1" type="ORF">BDM02DRAFT_3162484</name>
</gene>
<comment type="caution">
    <text evidence="1">The sequence shown here is derived from an EMBL/GenBank/DDBJ whole genome shotgun (WGS) entry which is preliminary data.</text>
</comment>